<keyword evidence="3 8" id="KW-0132">Cell division</keyword>
<dbReference type="HAMAP" id="MF_00208">
    <property type="entry name" value="MurE"/>
    <property type="match status" value="1"/>
</dbReference>
<keyword evidence="7 8" id="KW-0961">Cell wall biogenesis/degradation</keyword>
<dbReference type="PANTHER" id="PTHR23135:SF4">
    <property type="entry name" value="UDP-N-ACETYLMURAMOYL-L-ALANYL-D-GLUTAMATE--2,6-DIAMINOPIMELATE LIGASE MURE HOMOLOG, CHLOROPLASTIC"/>
    <property type="match status" value="1"/>
</dbReference>
<evidence type="ECO:0000256" key="4">
    <source>
        <dbReference type="ARBA" id="ARBA00022960"/>
    </source>
</evidence>
<dbReference type="UniPathway" id="UPA00219"/>
<evidence type="ECO:0000256" key="5">
    <source>
        <dbReference type="ARBA" id="ARBA00022984"/>
    </source>
</evidence>
<comment type="PTM">
    <text evidence="8">Carboxylation is probably crucial for Mg(2+) binding and, consequently, for the gamma-phosphate positioning of ATP.</text>
</comment>
<evidence type="ECO:0000259" key="10">
    <source>
        <dbReference type="Pfam" id="PF01225"/>
    </source>
</evidence>
<evidence type="ECO:0000256" key="6">
    <source>
        <dbReference type="ARBA" id="ARBA00023306"/>
    </source>
</evidence>
<dbReference type="EMBL" id="VLKH01000015">
    <property type="protein sequence ID" value="TWH76939.1"/>
    <property type="molecule type" value="Genomic_DNA"/>
</dbReference>
<feature type="binding site" evidence="8">
    <location>
        <position position="188"/>
    </location>
    <ligand>
        <name>UDP-N-acetyl-alpha-D-muramoyl-L-alanyl-D-glutamate</name>
        <dbReference type="ChEBI" id="CHEBI:83900"/>
    </ligand>
</feature>
<accession>A0A562J0Y7</accession>
<dbReference type="Pfam" id="PF01225">
    <property type="entry name" value="Mur_ligase"/>
    <property type="match status" value="1"/>
</dbReference>
<dbReference type="GO" id="GO:0000287">
    <property type="term" value="F:magnesium ion binding"/>
    <property type="evidence" value="ECO:0007669"/>
    <property type="project" value="UniProtKB-UniRule"/>
</dbReference>
<comment type="pathway">
    <text evidence="1 8 9">Cell wall biogenesis; peptidoglycan biosynthesis.</text>
</comment>
<comment type="caution">
    <text evidence="8">Lacks conserved residue(s) required for the propagation of feature annotation.</text>
</comment>
<keyword evidence="8" id="KW-0963">Cytoplasm</keyword>
<dbReference type="InterPro" id="IPR036565">
    <property type="entry name" value="Mur-like_cat_sf"/>
</dbReference>
<feature type="domain" description="Mur ligase N-terminal catalytic" evidence="10">
    <location>
        <begin position="23"/>
        <end position="90"/>
    </location>
</feature>
<keyword evidence="8" id="KW-0067">ATP-binding</keyword>
<dbReference type="SUPFAM" id="SSF63418">
    <property type="entry name" value="MurE/MurF N-terminal domain"/>
    <property type="match status" value="1"/>
</dbReference>
<keyword evidence="5 8" id="KW-0573">Peptidoglycan synthesis</keyword>
<dbReference type="GO" id="GO:0005737">
    <property type="term" value="C:cytoplasm"/>
    <property type="evidence" value="ECO:0007669"/>
    <property type="project" value="UniProtKB-SubCell"/>
</dbReference>
<dbReference type="GO" id="GO:0008360">
    <property type="term" value="P:regulation of cell shape"/>
    <property type="evidence" value="ECO:0007669"/>
    <property type="project" value="UniProtKB-KW"/>
</dbReference>
<dbReference type="Pfam" id="PF08245">
    <property type="entry name" value="Mur_ligase_M"/>
    <property type="match status" value="1"/>
</dbReference>
<evidence type="ECO:0000256" key="3">
    <source>
        <dbReference type="ARBA" id="ARBA00022618"/>
    </source>
</evidence>
<keyword evidence="4 8" id="KW-0133">Cell shape</keyword>
<sequence length="494" mass="54543">MKIKNLLEEIEYESYVGDENINITGITNDSRKAKIGDIFVAIKGYTSDGHKFIESAVKNGASAVMCDHIPEDVKDISNFIVVKSPRETMAPAAHVIYGRPSEKINITGVTGTNGKTSTTYLLKGIYDHLGEKSGIIGTMGVLIDEDKIKIDNTTPEAADIQNYLSRMAEKNVTHCFMEVSSHALELNRVDNVNIDVGIFTNLTRDHLDFHITMENYYLAKKKLFYITKVNNIINVDDPYGARLYKELKTDGVKALSTGIENDADIKASNLVTTMKGTSFDLNILGVEKKVHVNTPGKFSVLNSLGALGAAYCLGVDIDDIILSLAEIKGVKGRFEILENQLDCTIILDFAHTPDGLLKVMDTIVEFAEGRKIVMFGAGGERDLSRRAPMGEIAGKYCDLSILTSDNPRFEDPYDICVEISKGVEKAGGKYEIIVERDKAIYYAIDNSKSKDVILLAGKSTEPYQDMGTEKVPYDEGYIAKMAIIDVEKKRGLRN</sequence>
<keyword evidence="6 8" id="KW-0131">Cell cycle</keyword>
<evidence type="ECO:0000256" key="2">
    <source>
        <dbReference type="ARBA" id="ARBA00005898"/>
    </source>
</evidence>
<dbReference type="Proteomes" id="UP000315343">
    <property type="component" value="Unassembled WGS sequence"/>
</dbReference>
<comment type="catalytic activity">
    <reaction evidence="8">
        <text>UDP-N-acetyl-alpha-D-muramoyl-L-alanyl-D-glutamate + meso-2,6-diaminopimelate + ATP = UDP-N-acetyl-alpha-D-muramoyl-L-alanyl-gamma-D-glutamyl-meso-2,6-diaminopimelate + ADP + phosphate + H(+)</text>
        <dbReference type="Rhea" id="RHEA:23676"/>
        <dbReference type="ChEBI" id="CHEBI:15378"/>
        <dbReference type="ChEBI" id="CHEBI:30616"/>
        <dbReference type="ChEBI" id="CHEBI:43474"/>
        <dbReference type="ChEBI" id="CHEBI:57791"/>
        <dbReference type="ChEBI" id="CHEBI:83900"/>
        <dbReference type="ChEBI" id="CHEBI:83905"/>
        <dbReference type="ChEBI" id="CHEBI:456216"/>
        <dbReference type="EC" id="6.3.2.13"/>
    </reaction>
</comment>
<feature type="binding site" evidence="8">
    <location>
        <begin position="405"/>
        <end position="408"/>
    </location>
    <ligand>
        <name>meso-2,6-diaminopimelate</name>
        <dbReference type="ChEBI" id="CHEBI:57791"/>
    </ligand>
</feature>
<dbReference type="RefSeq" id="WP_145086905.1">
    <property type="nucleotide sequence ID" value="NZ_DAMBUX010000005.1"/>
</dbReference>
<name>A0A562J0Y7_9FIRM</name>
<dbReference type="PANTHER" id="PTHR23135">
    <property type="entry name" value="MUR LIGASE FAMILY MEMBER"/>
    <property type="match status" value="1"/>
</dbReference>
<protein>
    <recommendedName>
        <fullName evidence="8">UDP-N-acetylmuramoyl-L-alanyl-D-glutamate--2,6-diaminopimelate ligase</fullName>
        <ecNumber evidence="8">6.3.2.13</ecNumber>
    </recommendedName>
    <alternativeName>
        <fullName evidence="8">Meso-A2pm-adding enzyme</fullName>
    </alternativeName>
    <alternativeName>
        <fullName evidence="8">Meso-diaminopimelate-adding enzyme</fullName>
    </alternativeName>
    <alternativeName>
        <fullName evidence="8">UDP-MurNAc-L-Ala-D-Glu:meso-diaminopimelate ligase</fullName>
    </alternativeName>
    <alternativeName>
        <fullName evidence="8">UDP-MurNAc-tripeptide synthetase</fullName>
    </alternativeName>
    <alternativeName>
        <fullName evidence="8">UDP-N-acetylmuramyl-tripeptide synthetase</fullName>
    </alternativeName>
</protein>
<evidence type="ECO:0000313" key="13">
    <source>
        <dbReference type="EMBL" id="TWH76939.1"/>
    </source>
</evidence>
<feature type="binding site" evidence="8">
    <location>
        <begin position="111"/>
        <end position="117"/>
    </location>
    <ligand>
        <name>ATP</name>
        <dbReference type="ChEBI" id="CHEBI:30616"/>
    </ligand>
</feature>
<dbReference type="EC" id="6.3.2.13" evidence="8"/>
<evidence type="ECO:0000259" key="11">
    <source>
        <dbReference type="Pfam" id="PF02875"/>
    </source>
</evidence>
<dbReference type="NCBIfam" id="NF001126">
    <property type="entry name" value="PRK00139.1-4"/>
    <property type="match status" value="1"/>
</dbReference>
<dbReference type="Pfam" id="PF02875">
    <property type="entry name" value="Mur_ligase_C"/>
    <property type="match status" value="1"/>
</dbReference>
<dbReference type="SUPFAM" id="SSF53623">
    <property type="entry name" value="MurD-like peptide ligases, catalytic domain"/>
    <property type="match status" value="1"/>
</dbReference>
<dbReference type="GO" id="GO:0051301">
    <property type="term" value="P:cell division"/>
    <property type="evidence" value="ECO:0007669"/>
    <property type="project" value="UniProtKB-KW"/>
</dbReference>
<dbReference type="NCBIfam" id="TIGR01085">
    <property type="entry name" value="murE"/>
    <property type="match status" value="1"/>
</dbReference>
<dbReference type="Gene3D" id="3.90.190.20">
    <property type="entry name" value="Mur ligase, C-terminal domain"/>
    <property type="match status" value="1"/>
</dbReference>
<keyword evidence="8" id="KW-0460">Magnesium</keyword>
<feature type="domain" description="Mur ligase central" evidence="12">
    <location>
        <begin position="109"/>
        <end position="310"/>
    </location>
</feature>
<feature type="binding site" evidence="8">
    <location>
        <begin position="153"/>
        <end position="154"/>
    </location>
    <ligand>
        <name>UDP-N-acetyl-alpha-D-muramoyl-L-alanyl-D-glutamate</name>
        <dbReference type="ChEBI" id="CHEBI:83900"/>
    </ligand>
</feature>
<feature type="binding site" evidence="8">
    <location>
        <position position="180"/>
    </location>
    <ligand>
        <name>UDP-N-acetyl-alpha-D-muramoyl-L-alanyl-D-glutamate</name>
        <dbReference type="ChEBI" id="CHEBI:83900"/>
    </ligand>
</feature>
<dbReference type="OrthoDB" id="9800958at2"/>
<dbReference type="AlphaFoldDB" id="A0A562J0Y7"/>
<dbReference type="GO" id="GO:0008765">
    <property type="term" value="F:UDP-N-acetylmuramoylalanyl-D-glutamate-2,6-diaminopimelate ligase activity"/>
    <property type="evidence" value="ECO:0007669"/>
    <property type="project" value="UniProtKB-UniRule"/>
</dbReference>
<keyword evidence="8 13" id="KW-0436">Ligase</keyword>
<proteinExistence type="inferred from homology"/>
<comment type="cofactor">
    <cofactor evidence="8">
        <name>Mg(2+)</name>
        <dbReference type="ChEBI" id="CHEBI:18420"/>
    </cofactor>
</comment>
<comment type="function">
    <text evidence="8">Catalyzes the addition of meso-diaminopimelic acid to the nucleotide precursor UDP-N-acetylmuramoyl-L-alanyl-D-glutamate (UMAG) in the biosynthesis of bacterial cell-wall peptidoglycan.</text>
</comment>
<dbReference type="GO" id="GO:0071555">
    <property type="term" value="P:cell wall organization"/>
    <property type="evidence" value="ECO:0007669"/>
    <property type="project" value="UniProtKB-KW"/>
</dbReference>
<dbReference type="InterPro" id="IPR036615">
    <property type="entry name" value="Mur_ligase_C_dom_sf"/>
</dbReference>
<feature type="modified residue" description="N6-carboxylysine" evidence="8">
    <location>
        <position position="220"/>
    </location>
</feature>
<comment type="similarity">
    <text evidence="2 8">Belongs to the MurCDEF family. MurE subfamily.</text>
</comment>
<dbReference type="GO" id="GO:0009252">
    <property type="term" value="P:peptidoglycan biosynthetic process"/>
    <property type="evidence" value="ECO:0007669"/>
    <property type="project" value="UniProtKB-UniRule"/>
</dbReference>
<feature type="domain" description="Mur ligase C-terminal" evidence="11">
    <location>
        <begin position="332"/>
        <end position="458"/>
    </location>
</feature>
<reference evidence="13 14" key="1">
    <citation type="submission" date="2019-07" db="EMBL/GenBank/DDBJ databases">
        <title>Genomic Encyclopedia of Type Strains, Phase I: the one thousand microbial genomes (KMG-I) project.</title>
        <authorList>
            <person name="Kyrpides N."/>
        </authorList>
    </citation>
    <scope>NUCLEOTIDE SEQUENCE [LARGE SCALE GENOMIC DNA]</scope>
    <source>
        <strain evidence="13 14">DSM 13558</strain>
    </source>
</reference>
<feature type="binding site" evidence="8">
    <location>
        <position position="461"/>
    </location>
    <ligand>
        <name>meso-2,6-diaminopimelate</name>
        <dbReference type="ChEBI" id="CHEBI:57791"/>
    </ligand>
</feature>
<evidence type="ECO:0000313" key="14">
    <source>
        <dbReference type="Proteomes" id="UP000315343"/>
    </source>
</evidence>
<feature type="binding site" evidence="8">
    <location>
        <position position="457"/>
    </location>
    <ligand>
        <name>meso-2,6-diaminopimelate</name>
        <dbReference type="ChEBI" id="CHEBI:57791"/>
    </ligand>
</feature>
<keyword evidence="8" id="KW-0547">Nucleotide-binding</keyword>
<dbReference type="Gene3D" id="3.40.1190.10">
    <property type="entry name" value="Mur-like, catalytic domain"/>
    <property type="match status" value="1"/>
</dbReference>
<evidence type="ECO:0000256" key="8">
    <source>
        <dbReference type="HAMAP-Rule" id="MF_00208"/>
    </source>
</evidence>
<dbReference type="Gene3D" id="3.40.1390.10">
    <property type="entry name" value="MurE/MurF, N-terminal domain"/>
    <property type="match status" value="1"/>
</dbReference>
<evidence type="ECO:0000256" key="9">
    <source>
        <dbReference type="RuleBase" id="RU004135"/>
    </source>
</evidence>
<dbReference type="InterPro" id="IPR005761">
    <property type="entry name" value="UDP-N-AcMur-Glu-dNH2Pim_ligase"/>
</dbReference>
<feature type="binding site" evidence="8">
    <location>
        <position position="381"/>
    </location>
    <ligand>
        <name>meso-2,6-diaminopimelate</name>
        <dbReference type="ChEBI" id="CHEBI:57791"/>
    </ligand>
</feature>
<evidence type="ECO:0000256" key="1">
    <source>
        <dbReference type="ARBA" id="ARBA00004752"/>
    </source>
</evidence>
<dbReference type="SUPFAM" id="SSF53244">
    <property type="entry name" value="MurD-like peptide ligases, peptide-binding domain"/>
    <property type="match status" value="1"/>
</dbReference>
<dbReference type="InterPro" id="IPR035911">
    <property type="entry name" value="MurE/MurF_N"/>
</dbReference>
<feature type="binding site" evidence="8">
    <location>
        <position position="152"/>
    </location>
    <ligand>
        <name>UDP-N-acetyl-alpha-D-muramoyl-L-alanyl-D-glutamate</name>
        <dbReference type="ChEBI" id="CHEBI:83900"/>
    </ligand>
</feature>
<keyword evidence="14" id="KW-1185">Reference proteome</keyword>
<dbReference type="InterPro" id="IPR013221">
    <property type="entry name" value="Mur_ligase_cen"/>
</dbReference>
<evidence type="ECO:0000256" key="7">
    <source>
        <dbReference type="ARBA" id="ARBA00023316"/>
    </source>
</evidence>
<organism evidence="13 14">
    <name type="scientific">Sedimentibacter saalensis</name>
    <dbReference type="NCBI Taxonomy" id="130788"/>
    <lineage>
        <taxon>Bacteria</taxon>
        <taxon>Bacillati</taxon>
        <taxon>Bacillota</taxon>
        <taxon>Tissierellia</taxon>
        <taxon>Sedimentibacter</taxon>
    </lineage>
</organism>
<evidence type="ECO:0000259" key="12">
    <source>
        <dbReference type="Pfam" id="PF08245"/>
    </source>
</evidence>
<feature type="short sequence motif" description="Meso-diaminopimelate recognition motif" evidence="8">
    <location>
        <begin position="405"/>
        <end position="408"/>
    </location>
</feature>
<dbReference type="InterPro" id="IPR004101">
    <property type="entry name" value="Mur_ligase_C"/>
</dbReference>
<comment type="caution">
    <text evidence="13">The sequence shown here is derived from an EMBL/GenBank/DDBJ whole genome shotgun (WGS) entry which is preliminary data.</text>
</comment>
<dbReference type="InterPro" id="IPR000713">
    <property type="entry name" value="Mur_ligase_N"/>
</dbReference>
<gene>
    <name evidence="8" type="primary">murE</name>
    <name evidence="13" type="ORF">LY60_03568</name>
</gene>
<dbReference type="GO" id="GO:0005524">
    <property type="term" value="F:ATP binding"/>
    <property type="evidence" value="ECO:0007669"/>
    <property type="project" value="UniProtKB-UniRule"/>
</dbReference>
<comment type="subcellular location">
    <subcellularLocation>
        <location evidence="8 9">Cytoplasm</location>
    </subcellularLocation>
</comment>
<feature type="binding site" evidence="8">
    <location>
        <position position="30"/>
    </location>
    <ligand>
        <name>UDP-N-acetyl-alpha-D-muramoyl-L-alanyl-D-glutamate</name>
        <dbReference type="ChEBI" id="CHEBI:83900"/>
    </ligand>
</feature>